<dbReference type="OrthoDB" id="5096462at2759"/>
<protein>
    <submittedName>
        <fullName evidence="2">Meiotic activator RIM4</fullName>
    </submittedName>
</protein>
<sequence length="162" mass="18092">MNQWTFFNKKIEAFKAQSNDGGCPSTPAKKATSGRKRGPKPKNSGSGEEPTAQVVATHLPATASAHWQLRAKASTFGWVMVKSGPSQGALPIPKLIRRRHLSEENLKRNLLYKSKLNRTYASEEMMRGRPLTRETDEPQDKSGKSRKSDATERAPEEGRRCR</sequence>
<evidence type="ECO:0000313" key="3">
    <source>
        <dbReference type="Proteomes" id="UP000547976"/>
    </source>
</evidence>
<proteinExistence type="predicted"/>
<keyword evidence="3" id="KW-1185">Reference proteome</keyword>
<dbReference type="RefSeq" id="XP_036542562.1">
    <property type="nucleotide sequence ID" value="XM_036679636.1"/>
</dbReference>
<evidence type="ECO:0000256" key="1">
    <source>
        <dbReference type="SAM" id="MobiDB-lite"/>
    </source>
</evidence>
<evidence type="ECO:0000313" key="2">
    <source>
        <dbReference type="EMBL" id="KAF5611892.1"/>
    </source>
</evidence>
<reference evidence="2 3" key="1">
    <citation type="submission" date="2020-05" db="EMBL/GenBank/DDBJ databases">
        <title>Identification and distribution of gene clusters putatively required for synthesis of sphingolipid metabolism inhibitors in phylogenetically diverse species of the filamentous fungus Fusarium.</title>
        <authorList>
            <person name="Kim H.-S."/>
            <person name="Busman M."/>
            <person name="Brown D.W."/>
            <person name="Divon H."/>
            <person name="Uhlig S."/>
            <person name="Proctor R.H."/>
        </authorList>
    </citation>
    <scope>NUCLEOTIDE SEQUENCE [LARGE SCALE GENOMIC DNA]</scope>
    <source>
        <strain evidence="2 3">NRRL 66333</strain>
    </source>
</reference>
<gene>
    <name evidence="2" type="ORF">FSUBG_1919</name>
</gene>
<feature type="region of interest" description="Disordered" evidence="1">
    <location>
        <begin position="16"/>
        <end position="51"/>
    </location>
</feature>
<accession>A0A8H5QAV2</accession>
<dbReference type="AlphaFoldDB" id="A0A8H5QAV2"/>
<comment type="caution">
    <text evidence="2">The sequence shown here is derived from an EMBL/GenBank/DDBJ whole genome shotgun (WGS) entry which is preliminary data.</text>
</comment>
<dbReference type="Proteomes" id="UP000547976">
    <property type="component" value="Unassembled WGS sequence"/>
</dbReference>
<dbReference type="EMBL" id="JAAOAV010000016">
    <property type="protein sequence ID" value="KAF5611892.1"/>
    <property type="molecule type" value="Genomic_DNA"/>
</dbReference>
<feature type="region of interest" description="Disordered" evidence="1">
    <location>
        <begin position="119"/>
        <end position="162"/>
    </location>
</feature>
<name>A0A8H5QAV2_GIBSU</name>
<organism evidence="2 3">
    <name type="scientific">Gibberella subglutinans</name>
    <name type="common">Fusarium subglutinans</name>
    <dbReference type="NCBI Taxonomy" id="42677"/>
    <lineage>
        <taxon>Eukaryota</taxon>
        <taxon>Fungi</taxon>
        <taxon>Dikarya</taxon>
        <taxon>Ascomycota</taxon>
        <taxon>Pezizomycotina</taxon>
        <taxon>Sordariomycetes</taxon>
        <taxon>Hypocreomycetidae</taxon>
        <taxon>Hypocreales</taxon>
        <taxon>Nectriaceae</taxon>
        <taxon>Fusarium</taxon>
        <taxon>Fusarium fujikuroi species complex</taxon>
    </lineage>
</organism>
<feature type="compositionally biased region" description="Basic and acidic residues" evidence="1">
    <location>
        <begin position="124"/>
        <end position="162"/>
    </location>
</feature>
<dbReference type="GeneID" id="59314354"/>